<dbReference type="GO" id="GO:0003677">
    <property type="term" value="F:DNA binding"/>
    <property type="evidence" value="ECO:0007669"/>
    <property type="project" value="UniProtKB-KW"/>
</dbReference>
<name>A0A1M6QE74_9BRAD</name>
<keyword evidence="2 5" id="KW-0238">DNA-binding</keyword>
<dbReference type="PROSITE" id="PS00552">
    <property type="entry name" value="HTH_MERR_1"/>
    <property type="match status" value="1"/>
</dbReference>
<dbReference type="GO" id="GO:0003700">
    <property type="term" value="F:DNA-binding transcription factor activity"/>
    <property type="evidence" value="ECO:0007669"/>
    <property type="project" value="InterPro"/>
</dbReference>
<evidence type="ECO:0000259" key="4">
    <source>
        <dbReference type="PROSITE" id="PS50937"/>
    </source>
</evidence>
<evidence type="ECO:0000313" key="6">
    <source>
        <dbReference type="Proteomes" id="UP000189935"/>
    </source>
</evidence>
<dbReference type="InterPro" id="IPR047057">
    <property type="entry name" value="MerR_fam"/>
</dbReference>
<feature type="domain" description="HTH merR-type" evidence="4">
    <location>
        <begin position="1"/>
        <end position="71"/>
    </location>
</feature>
<dbReference type="InterPro" id="IPR015358">
    <property type="entry name" value="Tscrpt_reg_MerR_DNA-bd"/>
</dbReference>
<keyword evidence="1" id="KW-0805">Transcription regulation</keyword>
<dbReference type="Pfam" id="PF00376">
    <property type="entry name" value="MerR"/>
    <property type="match status" value="1"/>
</dbReference>
<dbReference type="PANTHER" id="PTHR30204">
    <property type="entry name" value="REDOX-CYCLING DRUG-SENSING TRANSCRIPTIONAL ACTIVATOR SOXR"/>
    <property type="match status" value="1"/>
</dbReference>
<dbReference type="PROSITE" id="PS50937">
    <property type="entry name" value="HTH_MERR_2"/>
    <property type="match status" value="1"/>
</dbReference>
<dbReference type="SUPFAM" id="SSF46955">
    <property type="entry name" value="Putative DNA-binding domain"/>
    <property type="match status" value="1"/>
</dbReference>
<dbReference type="CDD" id="cd04785">
    <property type="entry name" value="HTH_CadR-PbrR-like"/>
    <property type="match status" value="1"/>
</dbReference>
<keyword evidence="3" id="KW-0804">Transcription</keyword>
<dbReference type="Proteomes" id="UP000189935">
    <property type="component" value="Chromosome I"/>
</dbReference>
<dbReference type="PRINTS" id="PR00040">
    <property type="entry name" value="HTHMERR"/>
</dbReference>
<proteinExistence type="predicted"/>
<reference evidence="5 6" key="1">
    <citation type="submission" date="2016-11" db="EMBL/GenBank/DDBJ databases">
        <authorList>
            <person name="Jaros S."/>
            <person name="Januszkiewicz K."/>
            <person name="Wedrychowicz H."/>
        </authorList>
    </citation>
    <scope>NUCLEOTIDE SEQUENCE [LARGE SCALE GENOMIC DNA]</scope>
    <source>
        <strain evidence="5 6">GAS499</strain>
    </source>
</reference>
<evidence type="ECO:0000256" key="2">
    <source>
        <dbReference type="ARBA" id="ARBA00023125"/>
    </source>
</evidence>
<protein>
    <submittedName>
        <fullName evidence="5">DNA-binding transcriptional regulator, MerR family</fullName>
    </submittedName>
</protein>
<dbReference type="RefSeq" id="WP_079538513.1">
    <property type="nucleotide sequence ID" value="NZ_LT670844.1"/>
</dbReference>
<evidence type="ECO:0000256" key="1">
    <source>
        <dbReference type="ARBA" id="ARBA00023015"/>
    </source>
</evidence>
<dbReference type="Gene3D" id="1.10.1660.10">
    <property type="match status" value="1"/>
</dbReference>
<dbReference type="EMBL" id="LT670844">
    <property type="protein sequence ID" value="SHK18377.1"/>
    <property type="molecule type" value="Genomic_DNA"/>
</dbReference>
<dbReference type="AlphaFoldDB" id="A0A1M6QE74"/>
<dbReference type="SMART" id="SM00422">
    <property type="entry name" value="HTH_MERR"/>
    <property type="match status" value="1"/>
</dbReference>
<evidence type="ECO:0000313" key="5">
    <source>
        <dbReference type="EMBL" id="SHK18377.1"/>
    </source>
</evidence>
<organism evidence="5 6">
    <name type="scientific">Bradyrhizobium lablabi</name>
    <dbReference type="NCBI Taxonomy" id="722472"/>
    <lineage>
        <taxon>Bacteria</taxon>
        <taxon>Pseudomonadati</taxon>
        <taxon>Pseudomonadota</taxon>
        <taxon>Alphaproteobacteria</taxon>
        <taxon>Hyphomicrobiales</taxon>
        <taxon>Nitrobacteraceae</taxon>
        <taxon>Bradyrhizobium</taxon>
    </lineage>
</organism>
<dbReference type="Pfam" id="PF09278">
    <property type="entry name" value="MerR-DNA-bind"/>
    <property type="match status" value="1"/>
</dbReference>
<dbReference type="OrthoDB" id="9802944at2"/>
<dbReference type="PANTHER" id="PTHR30204:SF92">
    <property type="entry name" value="HTH-TYPE TRANSCRIPTIONAL REGULATOR ZNTR"/>
    <property type="match status" value="1"/>
</dbReference>
<evidence type="ECO:0000256" key="3">
    <source>
        <dbReference type="ARBA" id="ARBA00023163"/>
    </source>
</evidence>
<gene>
    <name evidence="5" type="ORF">SAMN05444159_2642</name>
</gene>
<dbReference type="InterPro" id="IPR000551">
    <property type="entry name" value="MerR-type_HTH_dom"/>
</dbReference>
<dbReference type="InterPro" id="IPR009061">
    <property type="entry name" value="DNA-bd_dom_put_sf"/>
</dbReference>
<accession>A0A1M6QE74</accession>
<sequence>MDVSIGELSRRTGVKVPTIRYYEQVGLLAAPVRTEGKQRRYGAPDIMRLNFIRHGRELGFEIDDIRELLALSAQPEKPCDNADKITARHLAAVDQRISQLNALRGELARMLDNCEGGRVADCRVLESLGMPSDRSTK</sequence>